<dbReference type="EMBL" id="CAJNIZ010010155">
    <property type="protein sequence ID" value="CAE7295178.1"/>
    <property type="molecule type" value="Genomic_DNA"/>
</dbReference>
<organism evidence="1 2">
    <name type="scientific">Symbiodinium pilosum</name>
    <name type="common">Dinoflagellate</name>
    <dbReference type="NCBI Taxonomy" id="2952"/>
    <lineage>
        <taxon>Eukaryota</taxon>
        <taxon>Sar</taxon>
        <taxon>Alveolata</taxon>
        <taxon>Dinophyceae</taxon>
        <taxon>Suessiales</taxon>
        <taxon>Symbiodiniaceae</taxon>
        <taxon>Symbiodinium</taxon>
    </lineage>
</organism>
<dbReference type="Proteomes" id="UP000649617">
    <property type="component" value="Unassembled WGS sequence"/>
</dbReference>
<keyword evidence="2" id="KW-1185">Reference proteome</keyword>
<evidence type="ECO:0000313" key="2">
    <source>
        <dbReference type="Proteomes" id="UP000649617"/>
    </source>
</evidence>
<name>A0A812N493_SYMPI</name>
<evidence type="ECO:0000313" key="1">
    <source>
        <dbReference type="EMBL" id="CAE7295178.1"/>
    </source>
</evidence>
<protein>
    <submittedName>
        <fullName evidence="1">R11A8.7 protein</fullName>
    </submittedName>
</protein>
<reference evidence="1" key="1">
    <citation type="submission" date="2021-02" db="EMBL/GenBank/DDBJ databases">
        <authorList>
            <person name="Dougan E. K."/>
            <person name="Rhodes N."/>
            <person name="Thang M."/>
            <person name="Chan C."/>
        </authorList>
    </citation>
    <scope>NUCLEOTIDE SEQUENCE</scope>
</reference>
<feature type="non-terminal residue" evidence="1">
    <location>
        <position position="1"/>
    </location>
</feature>
<comment type="caution">
    <text evidence="1">The sequence shown here is derived from an EMBL/GenBank/DDBJ whole genome shotgun (WGS) entry which is preliminary data.</text>
</comment>
<dbReference type="AlphaFoldDB" id="A0A812N493"/>
<sequence length="97" mass="10776">MNGYTDGITEQFLTCLQESIGNAMFVSHQWMASNHPDPNDEQLKVLQAALANIRSGASHINIPVVTEILFGRLPVPSAEDFAGPSVYIWYDYFSCPQ</sequence>
<gene>
    <name evidence="1" type="primary">R11A8.7</name>
    <name evidence="1" type="ORF">SPIL2461_LOCUS6643</name>
</gene>
<accession>A0A812N493</accession>
<proteinExistence type="predicted"/>
<dbReference type="OrthoDB" id="2345911at2759"/>